<evidence type="ECO:0000256" key="7">
    <source>
        <dbReference type="ARBA" id="ARBA00022840"/>
    </source>
</evidence>
<keyword evidence="3" id="KW-0479">Metal-binding</keyword>
<accession>A0A813QAS3</accession>
<feature type="transmembrane region" description="Helical" evidence="8">
    <location>
        <begin position="644"/>
        <end position="662"/>
    </location>
</feature>
<proteinExistence type="inferred from homology"/>
<dbReference type="OrthoDB" id="206053at2759"/>
<reference evidence="10" key="1">
    <citation type="submission" date="2021-02" db="EMBL/GenBank/DDBJ databases">
        <authorList>
            <person name="Nowell W R."/>
        </authorList>
    </citation>
    <scope>NUCLEOTIDE SEQUENCE</scope>
</reference>
<evidence type="ECO:0000256" key="1">
    <source>
        <dbReference type="ARBA" id="ARBA00005339"/>
    </source>
</evidence>
<evidence type="ECO:0000256" key="2">
    <source>
        <dbReference type="ARBA" id="ARBA00016279"/>
    </source>
</evidence>
<keyword evidence="5" id="KW-0833">Ubl conjugation pathway</keyword>
<dbReference type="GO" id="GO:0071569">
    <property type="term" value="P:protein ufmylation"/>
    <property type="evidence" value="ECO:0007669"/>
    <property type="project" value="TreeGrafter"/>
</dbReference>
<dbReference type="FunFam" id="3.40.50.720:FF:000066">
    <property type="entry name" value="Putative ubiquitin-like modifier-activating enzyme 5"/>
    <property type="match status" value="1"/>
</dbReference>
<keyword evidence="8" id="KW-0472">Membrane</keyword>
<dbReference type="GO" id="GO:0005829">
    <property type="term" value="C:cytosol"/>
    <property type="evidence" value="ECO:0007669"/>
    <property type="project" value="TreeGrafter"/>
</dbReference>
<dbReference type="SUPFAM" id="SSF69572">
    <property type="entry name" value="Activating enzymes of the ubiquitin-like proteins"/>
    <property type="match status" value="1"/>
</dbReference>
<protein>
    <recommendedName>
        <fullName evidence="2">Ubiquitin-like modifier-activating enzyme 5</fullName>
    </recommendedName>
</protein>
<dbReference type="AlphaFoldDB" id="A0A813QAS3"/>
<dbReference type="PANTHER" id="PTHR10953">
    <property type="entry name" value="UBIQUITIN-ACTIVATING ENZYME E1"/>
    <property type="match status" value="1"/>
</dbReference>
<evidence type="ECO:0000313" key="11">
    <source>
        <dbReference type="EMBL" id="CAF3545914.1"/>
    </source>
</evidence>
<keyword evidence="8" id="KW-1133">Transmembrane helix</keyword>
<sequence>MSHQPNMEPRARINKMSAEVVDTNPYSRLMALQRMGIVADYERIRQYSVLIVGVGGIGSVAAEMLTRCGCGKLLLYDYDKVELANMNRLFYQPHQAGLSKVEAAAETLRFINPDVIIETYNMDITKIDNFPLFMDKIRTGSKDGRNVDLVLSCVDNFGARMTINTACNELDQIWMESGVSENAVSGHIQLLIPGETACFACAPPLVVADNIDERTLKREGVCAASLPTTMGIIAGLLVQNVLKYLLKFGRVSNYVGYNALEDHFPTMTLRPNDECDDSYCRKRQIEHQLKHIEPVQVVHQPVPDVIHENNDWGIELVADSSPTNDNDEDSSHSQLIDVVSGSVDQVKYAYTKNREKKLVHQFDSDETSAASLTRDDDISIEDLMLKMKGLNEKTFLFSIMVLPIFVSTLCMVLMSTVFGDERCLSPNIQSQGSFPLKYGDSSIVAYGTVTSKSIYPTDQHLFNVTFQVDCVLKGEINERKINITQAGSAPNHNGCQYLDVGKQYIVFIQKFFNVYSPMDMEEIELRNDTTANIFEQYCDSADESLTLYYYTLKYEPNSVVDKCGILSASCNEKVKNSFISREYGVGFPFLTHQSIIIGGYSTETVTNNSIHHMVNNGIESFQHQPEHKGKSAIADDPKHGSAAFLHYHLSLVFTGVVYFLFLR</sequence>
<dbReference type="InterPro" id="IPR045886">
    <property type="entry name" value="ThiF/MoeB/HesA"/>
</dbReference>
<feature type="transmembrane region" description="Helical" evidence="8">
    <location>
        <begin position="394"/>
        <end position="418"/>
    </location>
</feature>
<dbReference type="PANTHER" id="PTHR10953:SF9">
    <property type="entry name" value="UBIQUITIN-LIKE MODIFIER-ACTIVATING ENZYME 5"/>
    <property type="match status" value="1"/>
</dbReference>
<dbReference type="CDD" id="cd00757">
    <property type="entry name" value="ThiF_MoeB_HesA_family"/>
    <property type="match status" value="1"/>
</dbReference>
<keyword evidence="7" id="KW-0067">ATP-binding</keyword>
<organism evidence="10 12">
    <name type="scientific">Didymodactylos carnosus</name>
    <dbReference type="NCBI Taxonomy" id="1234261"/>
    <lineage>
        <taxon>Eukaryota</taxon>
        <taxon>Metazoa</taxon>
        <taxon>Spiralia</taxon>
        <taxon>Gnathifera</taxon>
        <taxon>Rotifera</taxon>
        <taxon>Eurotatoria</taxon>
        <taxon>Bdelloidea</taxon>
        <taxon>Philodinida</taxon>
        <taxon>Philodinidae</taxon>
        <taxon>Didymodactylos</taxon>
    </lineage>
</organism>
<dbReference type="Proteomes" id="UP000663829">
    <property type="component" value="Unassembled WGS sequence"/>
</dbReference>
<dbReference type="GO" id="GO:0046872">
    <property type="term" value="F:metal ion binding"/>
    <property type="evidence" value="ECO:0007669"/>
    <property type="project" value="UniProtKB-KW"/>
</dbReference>
<keyword evidence="6" id="KW-0862">Zinc</keyword>
<evidence type="ECO:0000259" key="9">
    <source>
        <dbReference type="Pfam" id="PF00899"/>
    </source>
</evidence>
<keyword evidence="8" id="KW-0812">Transmembrane</keyword>
<dbReference type="EMBL" id="CAJNOQ010000151">
    <property type="protein sequence ID" value="CAF0764671.1"/>
    <property type="molecule type" value="Genomic_DNA"/>
</dbReference>
<dbReference type="Proteomes" id="UP000681722">
    <property type="component" value="Unassembled WGS sequence"/>
</dbReference>
<evidence type="ECO:0000313" key="10">
    <source>
        <dbReference type="EMBL" id="CAF0764671.1"/>
    </source>
</evidence>
<dbReference type="InterPro" id="IPR000594">
    <property type="entry name" value="ThiF_NAD_FAD-bd"/>
</dbReference>
<dbReference type="GO" id="GO:0005524">
    <property type="term" value="F:ATP binding"/>
    <property type="evidence" value="ECO:0007669"/>
    <property type="project" value="UniProtKB-KW"/>
</dbReference>
<keyword evidence="12" id="KW-1185">Reference proteome</keyword>
<evidence type="ECO:0000256" key="4">
    <source>
        <dbReference type="ARBA" id="ARBA00022741"/>
    </source>
</evidence>
<evidence type="ECO:0000256" key="5">
    <source>
        <dbReference type="ARBA" id="ARBA00022786"/>
    </source>
</evidence>
<feature type="domain" description="THIF-type NAD/FAD binding fold" evidence="9">
    <location>
        <begin position="26"/>
        <end position="275"/>
    </location>
</feature>
<evidence type="ECO:0000256" key="8">
    <source>
        <dbReference type="SAM" id="Phobius"/>
    </source>
</evidence>
<gene>
    <name evidence="10" type="ORF">GPM918_LOCUS1582</name>
    <name evidence="11" type="ORF">SRO942_LOCUS1582</name>
</gene>
<evidence type="ECO:0000256" key="3">
    <source>
        <dbReference type="ARBA" id="ARBA00022723"/>
    </source>
</evidence>
<dbReference type="Gene3D" id="3.40.50.720">
    <property type="entry name" value="NAD(P)-binding Rossmann-like Domain"/>
    <property type="match status" value="1"/>
</dbReference>
<comment type="similarity">
    <text evidence="1">Belongs to the ubiquitin-activating E1 family. UBA5 subfamily.</text>
</comment>
<keyword evidence="4" id="KW-0547">Nucleotide-binding</keyword>
<name>A0A813QAS3_9BILA</name>
<evidence type="ECO:0000256" key="6">
    <source>
        <dbReference type="ARBA" id="ARBA00022833"/>
    </source>
</evidence>
<dbReference type="InterPro" id="IPR035985">
    <property type="entry name" value="Ubiquitin-activating_enz"/>
</dbReference>
<dbReference type="Pfam" id="PF00899">
    <property type="entry name" value="ThiF"/>
    <property type="match status" value="1"/>
</dbReference>
<dbReference type="EMBL" id="CAJOBC010000151">
    <property type="protein sequence ID" value="CAF3545914.1"/>
    <property type="molecule type" value="Genomic_DNA"/>
</dbReference>
<comment type="caution">
    <text evidence="10">The sequence shown here is derived from an EMBL/GenBank/DDBJ whole genome shotgun (WGS) entry which is preliminary data.</text>
</comment>
<dbReference type="GO" id="GO:0071566">
    <property type="term" value="F:UFM1 activating enzyme activity"/>
    <property type="evidence" value="ECO:0007669"/>
    <property type="project" value="TreeGrafter"/>
</dbReference>
<evidence type="ECO:0000313" key="12">
    <source>
        <dbReference type="Proteomes" id="UP000663829"/>
    </source>
</evidence>